<proteinExistence type="predicted"/>
<accession>A0A1F7V6W0</accession>
<sequence>MPEETQTQLPDNVLDFLSDFNAVKFAQGFVKVYGLKDEDVSRVMNLAEDVVYGEVAVSALPTELVSRFGIDAAKSRQAALELAEARLLPIQEAVSGVAQQVKVWGGEVKLSAIPESTPLTADVFVQTSLQDVIKEMPAHLQSRLAHTLELFVSKHSDRALVLDMLMRGEKVGGLEFGKEDAEGLLAYVDEKMKGKNIETGERPEMAEMQIEKKMEEPIVLKEVILPTVKQLDKAEVVMPVALPSKIVQPVPPVRDEHEDAKDIARVQLEKQTAMETPKHEPMTIEEMVGEICLLEPMKLPDGTLVDRCKQIVESRLREVRTASDTQKQLERSVETGGLGISGRKLADMTQIIEQSFDRLQAHAAEKVAQDKTAYLEKQQTQETQKQSLAEKEEKMMTKRYVELTGKMPDAHVSPAAPSSARVSGAVSKEAAMDQRAQSIDTAKVRSVIEATKKEDVAKPKSTARPAVQDVKFVKRLSGPIDELRSVSLVDFRRMAKTPELATEKMMSLVQLVEDQGYEKRVEAIRGWQSSPLYQQYLSIARSAMQEGKPLEEMRSFLAKSGDTLTKEELTAILKLNGELRF</sequence>
<organism evidence="1 2">
    <name type="scientific">Candidatus Uhrbacteria bacterium RIFCSPLOWO2_02_FULL_48_18</name>
    <dbReference type="NCBI Taxonomy" id="1802408"/>
    <lineage>
        <taxon>Bacteria</taxon>
        <taxon>Candidatus Uhriibacteriota</taxon>
    </lineage>
</organism>
<reference evidence="1 2" key="1">
    <citation type="journal article" date="2016" name="Nat. Commun.">
        <title>Thousands of microbial genomes shed light on interconnected biogeochemical processes in an aquifer system.</title>
        <authorList>
            <person name="Anantharaman K."/>
            <person name="Brown C.T."/>
            <person name="Hug L.A."/>
            <person name="Sharon I."/>
            <person name="Castelle C.J."/>
            <person name="Probst A.J."/>
            <person name="Thomas B.C."/>
            <person name="Singh A."/>
            <person name="Wilkins M.J."/>
            <person name="Karaoz U."/>
            <person name="Brodie E.L."/>
            <person name="Williams K.H."/>
            <person name="Hubbard S.S."/>
            <person name="Banfield J.F."/>
        </authorList>
    </citation>
    <scope>NUCLEOTIDE SEQUENCE [LARGE SCALE GENOMIC DNA]</scope>
</reference>
<comment type="caution">
    <text evidence="1">The sequence shown here is derived from an EMBL/GenBank/DDBJ whole genome shotgun (WGS) entry which is preliminary data.</text>
</comment>
<name>A0A1F7V6W0_9BACT</name>
<dbReference type="Proteomes" id="UP000176593">
    <property type="component" value="Unassembled WGS sequence"/>
</dbReference>
<evidence type="ECO:0000313" key="1">
    <source>
        <dbReference type="EMBL" id="OGL86191.1"/>
    </source>
</evidence>
<protein>
    <submittedName>
        <fullName evidence="1">Uncharacterized protein</fullName>
    </submittedName>
</protein>
<dbReference type="AlphaFoldDB" id="A0A1F7V6W0"/>
<evidence type="ECO:0000313" key="2">
    <source>
        <dbReference type="Proteomes" id="UP000176593"/>
    </source>
</evidence>
<gene>
    <name evidence="1" type="ORF">A3I41_01300</name>
</gene>
<dbReference type="EMBL" id="MGEQ01000010">
    <property type="protein sequence ID" value="OGL86191.1"/>
    <property type="molecule type" value="Genomic_DNA"/>
</dbReference>